<dbReference type="InterPro" id="IPR014853">
    <property type="entry name" value="VWF/SSPO/ZAN-like_Cys-rich_dom"/>
</dbReference>
<keyword evidence="3" id="KW-0325">Glycoprotein</keyword>
<dbReference type="PROSITE" id="PS51233">
    <property type="entry name" value="VWFD"/>
    <property type="match status" value="1"/>
</dbReference>
<feature type="disulfide bond" evidence="4">
    <location>
        <begin position="644"/>
        <end position="696"/>
    </location>
</feature>
<dbReference type="GO" id="GO:0031012">
    <property type="term" value="C:extracellular matrix"/>
    <property type="evidence" value="ECO:0007669"/>
    <property type="project" value="TreeGrafter"/>
</dbReference>
<evidence type="ECO:0000256" key="3">
    <source>
        <dbReference type="ARBA" id="ARBA00023180"/>
    </source>
</evidence>
<dbReference type="SMART" id="SM00832">
    <property type="entry name" value="C8"/>
    <property type="match status" value="1"/>
</dbReference>
<dbReference type="InterPro" id="IPR001846">
    <property type="entry name" value="VWF_type-D"/>
</dbReference>
<dbReference type="SUPFAM" id="SSF57603">
    <property type="entry name" value="FnI-like domain"/>
    <property type="match status" value="1"/>
</dbReference>
<dbReference type="GO" id="GO:0005615">
    <property type="term" value="C:extracellular space"/>
    <property type="evidence" value="ECO:0007669"/>
    <property type="project" value="TreeGrafter"/>
</dbReference>
<evidence type="ECO:0000259" key="6">
    <source>
        <dbReference type="PROSITE" id="PS50184"/>
    </source>
</evidence>
<dbReference type="InterPro" id="IPR050780">
    <property type="entry name" value="Mucin_vWF_Thrombospondin_sf"/>
</dbReference>
<dbReference type="PROSITE" id="PS01225">
    <property type="entry name" value="CTCK_2"/>
    <property type="match status" value="1"/>
</dbReference>
<dbReference type="InterPro" id="IPR036084">
    <property type="entry name" value="Ser_inhib-like_sf"/>
</dbReference>
<dbReference type="PROSITE" id="PS50184">
    <property type="entry name" value="VWFC_2"/>
    <property type="match status" value="1"/>
</dbReference>
<dbReference type="SMART" id="SM00214">
    <property type="entry name" value="VWC"/>
    <property type="match status" value="2"/>
</dbReference>
<keyword evidence="1" id="KW-0677">Repeat</keyword>
<feature type="domain" description="VWFD" evidence="7">
    <location>
        <begin position="35"/>
        <end position="227"/>
    </location>
</feature>
<gene>
    <name evidence="8" type="ORF">G5714_023992</name>
</gene>
<dbReference type="Gene3D" id="2.10.25.10">
    <property type="entry name" value="Laminin"/>
    <property type="match status" value="1"/>
</dbReference>
<proteinExistence type="predicted"/>
<feature type="disulfide bond" evidence="4">
    <location>
        <begin position="640"/>
        <end position="694"/>
    </location>
</feature>
<evidence type="ECO:0000259" key="5">
    <source>
        <dbReference type="PROSITE" id="PS01225"/>
    </source>
</evidence>
<accession>A0A7J6BJ46</accession>
<evidence type="ECO:0000256" key="4">
    <source>
        <dbReference type="PROSITE-ProRule" id="PRU00039"/>
    </source>
</evidence>
<evidence type="ECO:0000256" key="1">
    <source>
        <dbReference type="ARBA" id="ARBA00022737"/>
    </source>
</evidence>
<comment type="caution">
    <text evidence="8">The sequence shown here is derived from an EMBL/GenBank/DDBJ whole genome shotgun (WGS) entry which is preliminary data.</text>
</comment>
<feature type="disulfide bond" evidence="4">
    <location>
        <begin position="629"/>
        <end position="678"/>
    </location>
</feature>
<dbReference type="EMBL" id="JAAMOB010000025">
    <property type="protein sequence ID" value="KAF4094914.1"/>
    <property type="molecule type" value="Genomic_DNA"/>
</dbReference>
<feature type="domain" description="VWFC" evidence="6">
    <location>
        <begin position="476"/>
        <end position="540"/>
    </location>
</feature>
<keyword evidence="2 4" id="KW-1015">Disulfide bond</keyword>
<dbReference type="Pfam" id="PF00094">
    <property type="entry name" value="VWD"/>
    <property type="match status" value="1"/>
</dbReference>
<keyword evidence="9" id="KW-1185">Reference proteome</keyword>
<name>A0A7J6BJ46_9TELE</name>
<sequence>MLLSSTLYAVYNIYCNNNIYRDRNNTFYNNTINGNTCNNFNYYTNNNIYRDRNNTTYNSYNTNINRDTYNHFHYYNNNIYRDRNNTTYNINNRDTYNHFHHYNNYSCPEYVIVNYKSYKIKLTSDTEVVQVYVNDVEMKPTIQLGDIIITTTAITVLVNVSDIKAEILVSKQAVSVKLPFSYFHGNTEGQCGYCDNSIANDCRLPNGKIEKSCEYMAQFWMVPPGCNPPPYVPPRQPSCAPEMYNACELIKGKFFEKCHKVVPYENYYDACKYDVCTLKNKSVACISLEAYAQQCGLQSVCVDWKNSADLKGLCEYKCPSHKVYKACGPKIEKTCSTRYNDEFVENNCQGKNCQKTFMEGCFCPDNTYLVSSTIDKCTRNCDCIGPDGLPRLPGQTWTFNCTMYQCSNESFGIVKEPITCPTIKPCGHEYKTTIENCCPTCVCDHELCLQKKCDVGFELAANTTNNSCCPPCVRKEVCVYNNTEYKPGVKIPVDTCEECYCEMNKMTQLHYVKCGTKVHAPCPPGFEYVKQEGECCGMCVPNMCNYTADNKTYHLQDQEGYKFRCTTATCHELNGTFVMMESIKKCPEFNPEDCEPGTLKFDIDGCCQICKSRNCVLEKNVTRLHVDDCTSVEDVEVTSCTGRCDTKSMYSMNTKAMIHSCSCCKEESTGHRNVTLKCADNSEIVRDYKYIKSCNCTPTKCVD</sequence>
<comment type="caution">
    <text evidence="4">Lacks conserved residue(s) required for the propagation of feature annotation.</text>
</comment>
<dbReference type="SUPFAM" id="SSF57567">
    <property type="entry name" value="Serine protease inhibitors"/>
    <property type="match status" value="1"/>
</dbReference>
<dbReference type="AlphaFoldDB" id="A0A7J6BJ46"/>
<feature type="domain" description="CTCK" evidence="5">
    <location>
        <begin position="610"/>
        <end position="702"/>
    </location>
</feature>
<dbReference type="PANTHER" id="PTHR11339">
    <property type="entry name" value="EXTRACELLULAR MATRIX GLYCOPROTEIN RELATED"/>
    <property type="match status" value="1"/>
</dbReference>
<dbReference type="PROSITE" id="PS01185">
    <property type="entry name" value="CTCK_1"/>
    <property type="match status" value="1"/>
</dbReference>
<evidence type="ECO:0000256" key="2">
    <source>
        <dbReference type="ARBA" id="ARBA00023157"/>
    </source>
</evidence>
<organism evidence="8 9">
    <name type="scientific">Onychostoma macrolepis</name>
    <dbReference type="NCBI Taxonomy" id="369639"/>
    <lineage>
        <taxon>Eukaryota</taxon>
        <taxon>Metazoa</taxon>
        <taxon>Chordata</taxon>
        <taxon>Craniata</taxon>
        <taxon>Vertebrata</taxon>
        <taxon>Euteleostomi</taxon>
        <taxon>Actinopterygii</taxon>
        <taxon>Neopterygii</taxon>
        <taxon>Teleostei</taxon>
        <taxon>Ostariophysi</taxon>
        <taxon>Cypriniformes</taxon>
        <taxon>Cyprinidae</taxon>
        <taxon>Acrossocheilinae</taxon>
        <taxon>Onychostoma</taxon>
    </lineage>
</organism>
<dbReference type="Pfam" id="PF08742">
    <property type="entry name" value="C8"/>
    <property type="match status" value="1"/>
</dbReference>
<reference evidence="8 9" key="1">
    <citation type="submission" date="2020-04" db="EMBL/GenBank/DDBJ databases">
        <title>Chromosome-level genome assembly of a cyprinid fish Onychostoma macrolepis by integration of Nanopore Sequencing, Bionano and Hi-C technology.</title>
        <authorList>
            <person name="Wang D."/>
        </authorList>
    </citation>
    <scope>NUCLEOTIDE SEQUENCE [LARGE SCALE GENOMIC DNA]</scope>
    <source>
        <strain evidence="8">SWU-2019</strain>
        <tissue evidence="8">Muscle</tissue>
    </source>
</reference>
<dbReference type="CDD" id="cd19941">
    <property type="entry name" value="TIL"/>
    <property type="match status" value="1"/>
</dbReference>
<dbReference type="InterPro" id="IPR001007">
    <property type="entry name" value="VWF_dom"/>
</dbReference>
<dbReference type="InterPro" id="IPR006207">
    <property type="entry name" value="Cys_knot_C"/>
</dbReference>
<dbReference type="SMART" id="SM00041">
    <property type="entry name" value="CT"/>
    <property type="match status" value="1"/>
</dbReference>
<evidence type="ECO:0000313" key="8">
    <source>
        <dbReference type="EMBL" id="KAF4094914.1"/>
    </source>
</evidence>
<evidence type="ECO:0000313" key="9">
    <source>
        <dbReference type="Proteomes" id="UP000579812"/>
    </source>
</evidence>
<dbReference type="Proteomes" id="UP000579812">
    <property type="component" value="Unassembled WGS sequence"/>
</dbReference>
<dbReference type="PANTHER" id="PTHR11339:SF406">
    <property type="entry name" value="MUCIN-5AC-LIKE"/>
    <property type="match status" value="1"/>
</dbReference>
<evidence type="ECO:0000259" key="7">
    <source>
        <dbReference type="PROSITE" id="PS51233"/>
    </source>
</evidence>
<protein>
    <submittedName>
        <fullName evidence="8">Uncharacterized protein</fullName>
    </submittedName>
</protein>